<reference evidence="1 2" key="1">
    <citation type="journal article" date="2023" name="G3 (Bethesda)">
        <title>A chromosome-length genome assembly and annotation of blackberry (Rubus argutus, cv. 'Hillquist').</title>
        <authorList>
            <person name="Bruna T."/>
            <person name="Aryal R."/>
            <person name="Dudchenko O."/>
            <person name="Sargent D.J."/>
            <person name="Mead D."/>
            <person name="Buti M."/>
            <person name="Cavallini A."/>
            <person name="Hytonen T."/>
            <person name="Andres J."/>
            <person name="Pham M."/>
            <person name="Weisz D."/>
            <person name="Mascagni F."/>
            <person name="Usai G."/>
            <person name="Natali L."/>
            <person name="Bassil N."/>
            <person name="Fernandez G.E."/>
            <person name="Lomsadze A."/>
            <person name="Armour M."/>
            <person name="Olukolu B."/>
            <person name="Poorten T."/>
            <person name="Britton C."/>
            <person name="Davik J."/>
            <person name="Ashrafi H."/>
            <person name="Aiden E.L."/>
            <person name="Borodovsky M."/>
            <person name="Worthington M."/>
        </authorList>
    </citation>
    <scope>NUCLEOTIDE SEQUENCE [LARGE SCALE GENOMIC DNA]</scope>
    <source>
        <strain evidence="1">PI 553951</strain>
    </source>
</reference>
<dbReference type="Proteomes" id="UP001457282">
    <property type="component" value="Unassembled WGS sequence"/>
</dbReference>
<dbReference type="AlphaFoldDB" id="A0AAW1XLL5"/>
<keyword evidence="2" id="KW-1185">Reference proteome</keyword>
<proteinExistence type="predicted"/>
<name>A0AAW1XLL5_RUBAR</name>
<comment type="caution">
    <text evidence="1">The sequence shown here is derived from an EMBL/GenBank/DDBJ whole genome shotgun (WGS) entry which is preliminary data.</text>
</comment>
<evidence type="ECO:0000313" key="2">
    <source>
        <dbReference type="Proteomes" id="UP001457282"/>
    </source>
</evidence>
<sequence length="276" mass="30753">MEHVGDGCAELMESDVLGGCEAKLRSTQERDVEVFGGTGIDGVGLVDTDDAMSKIGSKNNNTSGNEEMRIDGHEYGHIKLPLWTISMVGLVGEGSLESINIPRDVQSDDLSIGQTMRFVRADDVSELLKNIAGLREVAVKRAREARDLITKHRQHMDAILSHRTAELMSLRREMVKYRESQRTTQLAKLGESLHQNWVGTGVKTAESGDGQLQSSLDGNIEELEGRVEKTIPPIHGDEVCKEIDRPRKIRKVRNYRSVSERPPDVIYGSWKMTKSE</sequence>
<organism evidence="1 2">
    <name type="scientific">Rubus argutus</name>
    <name type="common">Southern blackberry</name>
    <dbReference type="NCBI Taxonomy" id="59490"/>
    <lineage>
        <taxon>Eukaryota</taxon>
        <taxon>Viridiplantae</taxon>
        <taxon>Streptophyta</taxon>
        <taxon>Embryophyta</taxon>
        <taxon>Tracheophyta</taxon>
        <taxon>Spermatophyta</taxon>
        <taxon>Magnoliopsida</taxon>
        <taxon>eudicotyledons</taxon>
        <taxon>Gunneridae</taxon>
        <taxon>Pentapetalae</taxon>
        <taxon>rosids</taxon>
        <taxon>fabids</taxon>
        <taxon>Rosales</taxon>
        <taxon>Rosaceae</taxon>
        <taxon>Rosoideae</taxon>
        <taxon>Rosoideae incertae sedis</taxon>
        <taxon>Rubus</taxon>
    </lineage>
</organism>
<gene>
    <name evidence="1" type="ORF">M0R45_014388</name>
</gene>
<dbReference type="EMBL" id="JBEDUW010000003">
    <property type="protein sequence ID" value="KAK9937610.1"/>
    <property type="molecule type" value="Genomic_DNA"/>
</dbReference>
<accession>A0AAW1XLL5</accession>
<protein>
    <submittedName>
        <fullName evidence="1">Uncharacterized protein</fullName>
    </submittedName>
</protein>
<evidence type="ECO:0000313" key="1">
    <source>
        <dbReference type="EMBL" id="KAK9937610.1"/>
    </source>
</evidence>